<evidence type="ECO:0000256" key="2">
    <source>
        <dbReference type="ARBA" id="ARBA00008973"/>
    </source>
</evidence>
<evidence type="ECO:0000256" key="6">
    <source>
        <dbReference type="ARBA" id="ARBA00023288"/>
    </source>
</evidence>
<comment type="similarity">
    <text evidence="2">Belongs to the NlpA lipoprotein family.</text>
</comment>
<organism evidence="8 9">
    <name type="scientific">Arthrobacter yangruifuii</name>
    <dbReference type="NCBI Taxonomy" id="2606616"/>
    <lineage>
        <taxon>Bacteria</taxon>
        <taxon>Bacillati</taxon>
        <taxon>Actinomycetota</taxon>
        <taxon>Actinomycetes</taxon>
        <taxon>Micrococcales</taxon>
        <taxon>Micrococcaceae</taxon>
        <taxon>Arthrobacter</taxon>
    </lineage>
</organism>
<dbReference type="InterPro" id="IPR004872">
    <property type="entry name" value="Lipoprotein_NlpA"/>
</dbReference>
<evidence type="ECO:0000313" key="8">
    <source>
        <dbReference type="EMBL" id="KAD4060471.1"/>
    </source>
</evidence>
<evidence type="ECO:0000256" key="5">
    <source>
        <dbReference type="ARBA" id="ARBA00023139"/>
    </source>
</evidence>
<dbReference type="RefSeq" id="WP_146361373.1">
    <property type="nucleotide sequence ID" value="NZ_VOAL01000001.1"/>
</dbReference>
<name>A0A5N6MW38_9MICC</name>
<dbReference type="Gene3D" id="3.40.190.10">
    <property type="entry name" value="Periplasmic binding protein-like II"/>
    <property type="match status" value="2"/>
</dbReference>
<dbReference type="EMBL" id="VTFX01000001">
    <property type="protein sequence ID" value="KAD4060471.1"/>
    <property type="molecule type" value="Genomic_DNA"/>
</dbReference>
<evidence type="ECO:0000256" key="7">
    <source>
        <dbReference type="SAM" id="SignalP"/>
    </source>
</evidence>
<keyword evidence="5" id="KW-0564">Palmitate</keyword>
<protein>
    <submittedName>
        <fullName evidence="8">ABC transporter</fullName>
    </submittedName>
</protein>
<feature type="signal peptide" evidence="7">
    <location>
        <begin position="1"/>
        <end position="20"/>
    </location>
</feature>
<keyword evidence="9" id="KW-1185">Reference proteome</keyword>
<proteinExistence type="inferred from homology"/>
<accession>A0A5N6MW38</accession>
<dbReference type="PANTHER" id="PTHR30429:SF0">
    <property type="entry name" value="METHIONINE-BINDING LIPOPROTEIN METQ"/>
    <property type="match status" value="1"/>
</dbReference>
<dbReference type="GO" id="GO:0016020">
    <property type="term" value="C:membrane"/>
    <property type="evidence" value="ECO:0007669"/>
    <property type="project" value="UniProtKB-SubCell"/>
</dbReference>
<keyword evidence="4" id="KW-0472">Membrane</keyword>
<keyword evidence="3 7" id="KW-0732">Signal</keyword>
<dbReference type="OrthoDB" id="9812878at2"/>
<evidence type="ECO:0000256" key="3">
    <source>
        <dbReference type="ARBA" id="ARBA00022729"/>
    </source>
</evidence>
<gene>
    <name evidence="8" type="ORF">GD627_05395</name>
</gene>
<dbReference type="SUPFAM" id="SSF53850">
    <property type="entry name" value="Periplasmic binding protein-like II"/>
    <property type="match status" value="1"/>
</dbReference>
<dbReference type="Proteomes" id="UP000326852">
    <property type="component" value="Unassembled WGS sequence"/>
</dbReference>
<reference evidence="8 9" key="1">
    <citation type="submission" date="2019-08" db="EMBL/GenBank/DDBJ databases">
        <title>Arthrobacter sp. nov., isolated from plateau pika and Tibetan wild ass.</title>
        <authorList>
            <person name="Ge Y."/>
        </authorList>
    </citation>
    <scope>NUCLEOTIDE SEQUENCE [LARGE SCALE GENOMIC DNA]</scope>
    <source>
        <strain evidence="8 9">785</strain>
    </source>
</reference>
<sequence length="279" mass="30168">MRKALTLVATGVATALALTACGGSDSTPSAVESLDPANPVTLTVGASPTPHARILEFVRDNLAEEAGLELEIQEFDDYITPNISLNDGDSDVNYYQHLPYLESQMESQGYEFEHGAGIHVEPYAAFSEKHEDVSSIGDGARVMVTNDPSNQARALKMLEEAGLVQDIADDSSVLTLTDEQNPKGLDFQENQPELLVNDLGDPTVDLAIINGNYILEAGLSTDDALLVESAEDNPYANFLVWKTGAKDARIDKLEELLHSPETKAFIEETWPNGDVTAAF</sequence>
<comment type="subcellular location">
    <subcellularLocation>
        <location evidence="1">Membrane</location>
        <topology evidence="1">Lipid-anchor</topology>
    </subcellularLocation>
</comment>
<evidence type="ECO:0000313" key="9">
    <source>
        <dbReference type="Proteomes" id="UP000326852"/>
    </source>
</evidence>
<dbReference type="AlphaFoldDB" id="A0A5N6MW38"/>
<dbReference type="PROSITE" id="PS51257">
    <property type="entry name" value="PROKAR_LIPOPROTEIN"/>
    <property type="match status" value="1"/>
</dbReference>
<evidence type="ECO:0000256" key="1">
    <source>
        <dbReference type="ARBA" id="ARBA00004635"/>
    </source>
</evidence>
<dbReference type="PANTHER" id="PTHR30429">
    <property type="entry name" value="D-METHIONINE-BINDING LIPOPROTEIN METQ"/>
    <property type="match status" value="1"/>
</dbReference>
<keyword evidence="6" id="KW-0449">Lipoprotein</keyword>
<feature type="chain" id="PRO_5039652862" evidence="7">
    <location>
        <begin position="21"/>
        <end position="279"/>
    </location>
</feature>
<evidence type="ECO:0000256" key="4">
    <source>
        <dbReference type="ARBA" id="ARBA00023136"/>
    </source>
</evidence>
<dbReference type="Pfam" id="PF03180">
    <property type="entry name" value="Lipoprotein_9"/>
    <property type="match status" value="1"/>
</dbReference>
<comment type="caution">
    <text evidence="8">The sequence shown here is derived from an EMBL/GenBank/DDBJ whole genome shotgun (WGS) entry which is preliminary data.</text>
</comment>